<reference evidence="4" key="1">
    <citation type="journal article" date="2019" name="Int. J. Syst. Evol. Microbiol.">
        <title>The Global Catalogue of Microorganisms (GCM) 10K type strain sequencing project: providing services to taxonomists for standard genome sequencing and annotation.</title>
        <authorList>
            <consortium name="The Broad Institute Genomics Platform"/>
            <consortium name="The Broad Institute Genome Sequencing Center for Infectious Disease"/>
            <person name="Wu L."/>
            <person name="Ma J."/>
        </authorList>
    </citation>
    <scope>NUCLEOTIDE SEQUENCE [LARGE SCALE GENOMIC DNA]</scope>
    <source>
        <strain evidence="4">CGMCC 1.12989</strain>
    </source>
</reference>
<evidence type="ECO:0000259" key="1">
    <source>
        <dbReference type="PROSITE" id="PS50883"/>
    </source>
</evidence>
<dbReference type="Gene3D" id="3.30.70.270">
    <property type="match status" value="1"/>
</dbReference>
<dbReference type="SUPFAM" id="SSF141868">
    <property type="entry name" value="EAL domain-like"/>
    <property type="match status" value="1"/>
</dbReference>
<dbReference type="InterPro" id="IPR001633">
    <property type="entry name" value="EAL_dom"/>
</dbReference>
<dbReference type="InterPro" id="IPR035919">
    <property type="entry name" value="EAL_sf"/>
</dbReference>
<dbReference type="InterPro" id="IPR050706">
    <property type="entry name" value="Cyclic-di-GMP_PDE-like"/>
</dbReference>
<sequence>MASTAQIIAGADHDALTGLASAAAARRLLDAWAEATASDDTPVFAMLIGLQRLQGINHAYGRPVGDVALAEVARRIRQFASQELDGHWLAARIGGGDFLLATRSPCSRAKWQWLAHALADIIARPLGTAGATLRLAPRIALLHAVEPQASERLLDSLSQALAAARSQPGRRLQWADGRQSTRGRSAAAMEADLLRAIDANEISVLFQPQFAAGSGLLVGAEALARWDHPVLGRLGAPTLFAVTERADHTVQLSRHIASRALALAGQWPAERGLRLSLNLAAADLAADSFVKSISDAIERGGMAPTRLTLEVTEQALLVDLECAADAFSELSRAGVRIALDDFGTGFSNFWYLKNLPLDYLKLDHSLTDDVLVAPRDRAILRAIVGMARALDLEVVAEGVESEEQLAMLAAEGCDYFQGFVRAGPLSHDDFLRFASTN</sequence>
<organism evidence="3 4">
    <name type="scientific">Novosphingobium tardum</name>
    <dbReference type="NCBI Taxonomy" id="1538021"/>
    <lineage>
        <taxon>Bacteria</taxon>
        <taxon>Pseudomonadati</taxon>
        <taxon>Pseudomonadota</taxon>
        <taxon>Alphaproteobacteria</taxon>
        <taxon>Sphingomonadales</taxon>
        <taxon>Sphingomonadaceae</taxon>
        <taxon>Novosphingobium</taxon>
    </lineage>
</organism>
<evidence type="ECO:0000259" key="2">
    <source>
        <dbReference type="PROSITE" id="PS50887"/>
    </source>
</evidence>
<dbReference type="SMART" id="SM00052">
    <property type="entry name" value="EAL"/>
    <property type="match status" value="1"/>
</dbReference>
<dbReference type="InterPro" id="IPR029787">
    <property type="entry name" value="Nucleotide_cyclase"/>
</dbReference>
<dbReference type="Pfam" id="PF00563">
    <property type="entry name" value="EAL"/>
    <property type="match status" value="1"/>
</dbReference>
<dbReference type="CDD" id="cd01948">
    <property type="entry name" value="EAL"/>
    <property type="match status" value="1"/>
</dbReference>
<dbReference type="EMBL" id="JBHSDR010000006">
    <property type="protein sequence ID" value="MFC4295340.1"/>
    <property type="molecule type" value="Genomic_DNA"/>
</dbReference>
<feature type="domain" description="EAL" evidence="1">
    <location>
        <begin position="186"/>
        <end position="437"/>
    </location>
</feature>
<feature type="domain" description="GGDEF" evidence="2">
    <location>
        <begin position="41"/>
        <end position="177"/>
    </location>
</feature>
<gene>
    <name evidence="3" type="ORF">ACFO0A_09770</name>
</gene>
<comment type="caution">
    <text evidence="3">The sequence shown here is derived from an EMBL/GenBank/DDBJ whole genome shotgun (WGS) entry which is preliminary data.</text>
</comment>
<dbReference type="PROSITE" id="PS50887">
    <property type="entry name" value="GGDEF"/>
    <property type="match status" value="1"/>
</dbReference>
<dbReference type="PANTHER" id="PTHR33121:SF79">
    <property type="entry name" value="CYCLIC DI-GMP PHOSPHODIESTERASE PDED-RELATED"/>
    <property type="match status" value="1"/>
</dbReference>
<name>A0ABV8RR39_9SPHN</name>
<evidence type="ECO:0000313" key="3">
    <source>
        <dbReference type="EMBL" id="MFC4295340.1"/>
    </source>
</evidence>
<dbReference type="PROSITE" id="PS50883">
    <property type="entry name" value="EAL"/>
    <property type="match status" value="1"/>
</dbReference>
<dbReference type="PANTHER" id="PTHR33121">
    <property type="entry name" value="CYCLIC DI-GMP PHOSPHODIESTERASE PDEF"/>
    <property type="match status" value="1"/>
</dbReference>
<dbReference type="Proteomes" id="UP001595828">
    <property type="component" value="Unassembled WGS sequence"/>
</dbReference>
<dbReference type="SMART" id="SM00267">
    <property type="entry name" value="GGDEF"/>
    <property type="match status" value="1"/>
</dbReference>
<dbReference type="Pfam" id="PF00990">
    <property type="entry name" value="GGDEF"/>
    <property type="match status" value="1"/>
</dbReference>
<dbReference type="Gene3D" id="3.20.20.450">
    <property type="entry name" value="EAL domain"/>
    <property type="match status" value="1"/>
</dbReference>
<dbReference type="SUPFAM" id="SSF55073">
    <property type="entry name" value="Nucleotide cyclase"/>
    <property type="match status" value="1"/>
</dbReference>
<accession>A0ABV8RR39</accession>
<dbReference type="InterPro" id="IPR000160">
    <property type="entry name" value="GGDEF_dom"/>
</dbReference>
<proteinExistence type="predicted"/>
<dbReference type="InterPro" id="IPR043128">
    <property type="entry name" value="Rev_trsase/Diguanyl_cyclase"/>
</dbReference>
<dbReference type="RefSeq" id="WP_379538819.1">
    <property type="nucleotide sequence ID" value="NZ_JBHSDR010000006.1"/>
</dbReference>
<evidence type="ECO:0000313" key="4">
    <source>
        <dbReference type="Proteomes" id="UP001595828"/>
    </source>
</evidence>
<keyword evidence="4" id="KW-1185">Reference proteome</keyword>
<protein>
    <submittedName>
        <fullName evidence="3">EAL domain-containing protein</fullName>
    </submittedName>
</protein>